<dbReference type="Gene3D" id="2.30.110.10">
    <property type="entry name" value="Electron Transport, Fmn-binding Protein, Chain A"/>
    <property type="match status" value="1"/>
</dbReference>
<name>A0AAU8JPE3_9ACTN</name>
<dbReference type="EMBL" id="CP159872">
    <property type="protein sequence ID" value="XCM78130.1"/>
    <property type="molecule type" value="Genomic_DNA"/>
</dbReference>
<proteinExistence type="predicted"/>
<protein>
    <submittedName>
        <fullName evidence="1">Pyridoxamine 5'-phosphate oxidase family protein</fullName>
    </submittedName>
</protein>
<accession>A0AAU8JPE3</accession>
<dbReference type="Pfam" id="PF12900">
    <property type="entry name" value="Pyridox_ox_2"/>
    <property type="match status" value="1"/>
</dbReference>
<evidence type="ECO:0000313" key="1">
    <source>
        <dbReference type="EMBL" id="XCM78130.1"/>
    </source>
</evidence>
<gene>
    <name evidence="1" type="ORF">ABWK59_03855</name>
</gene>
<sequence length="133" mass="14038">MTPDHELTETRLNLRRLAGARVGRIVYTVGALPAVLPVRYRLDGDGSVVIHAAARSQLVRAVSGALVAFEAGEVAEDGTGWSVTVLGRADVADAHARRAAAEAPVPETLPVTIRIRPELVSGRTLPDADTRVA</sequence>
<dbReference type="InterPro" id="IPR024747">
    <property type="entry name" value="Pyridox_Oxase-rel"/>
</dbReference>
<reference evidence="1" key="1">
    <citation type="submission" date="2024-06" db="EMBL/GenBank/DDBJ databases">
        <title>The genome sequences of Kitasatospora sp. strain HUAS MG31.</title>
        <authorList>
            <person name="Mo P."/>
        </authorList>
    </citation>
    <scope>NUCLEOTIDE SEQUENCE</scope>
    <source>
        <strain evidence="1">HUAS MG31</strain>
    </source>
</reference>
<dbReference type="RefSeq" id="WP_354637873.1">
    <property type="nucleotide sequence ID" value="NZ_CP159872.1"/>
</dbReference>
<dbReference type="SUPFAM" id="SSF50475">
    <property type="entry name" value="FMN-binding split barrel"/>
    <property type="match status" value="1"/>
</dbReference>
<dbReference type="InterPro" id="IPR012349">
    <property type="entry name" value="Split_barrel_FMN-bd"/>
</dbReference>
<organism evidence="1">
    <name type="scientific">Kitasatospora camelliae</name>
    <dbReference type="NCBI Taxonomy" id="3156397"/>
    <lineage>
        <taxon>Bacteria</taxon>
        <taxon>Bacillati</taxon>
        <taxon>Actinomycetota</taxon>
        <taxon>Actinomycetes</taxon>
        <taxon>Kitasatosporales</taxon>
        <taxon>Streptomycetaceae</taxon>
        <taxon>Kitasatospora</taxon>
    </lineage>
</organism>
<dbReference type="KEGG" id="kcm:ABWK59_03855"/>
<dbReference type="AlphaFoldDB" id="A0AAU8JPE3"/>